<sequence length="625" mass="66876">MSLLLALAIAADTLTYPVMNHGRPAGEMRVVRDADSLVVSYSHIDRNRGRWVQNRYMLGADGSVVAAESRPMTRDGTVSAASETYRVIGDSVRISRGSTTQTLPRAGGVLTLGNATPLDLAFLAQQLLRLPDGAGRLLPGTARTQLVIAADTVVTTARGGARVRFAMFHGPNASPRGVWIDGSGAFVAGTADWFIPVHPDFIGAMPTLRAIELDYRARIAARIAARLTPTHSGDVVIENADVFDAASGAILPQYSIAISGGRITAVAPTRGFRAPRGARRIDARGKTVIPGMWDMHSHVFASSPAGQSLRDLAMGVTGVRDLASDTDAATSLRDRSNALEIVAPHLVLGGIMEGPQRWYGPTDVIVSTEDEARAAVARYAELGYRQVKLYNLVHPDLVPTIVAEARKHGLRVSGHVPRGLTVNAAIRLGFEEINHAAFLFSTHHQDSLYVPEMRAYSLVASIVAPRTDVDGAAMTALLADLKAHNTVVDGTFNLWMRAENGADSLEAKANNAAYRRLIKRLHEHGITMVAGTDGSNYIAELEQYERAGVPAPAVLQMATLTSARVMGLDSTMGSIAVGKVADLVIVNGKPHERIADLRNVQLVFRAGRGYEPAKLTEQMAAVVIP</sequence>
<dbReference type="EMBL" id="CP130613">
    <property type="protein sequence ID" value="WKW16172.1"/>
    <property type="molecule type" value="Genomic_DNA"/>
</dbReference>
<dbReference type="PANTHER" id="PTHR43135">
    <property type="entry name" value="ALPHA-D-RIBOSE 1-METHYLPHOSPHONATE 5-TRIPHOSPHATE DIPHOSPHATASE"/>
    <property type="match status" value="1"/>
</dbReference>
<dbReference type="SUPFAM" id="SSF51338">
    <property type="entry name" value="Composite domain of metallo-dependent hydrolases"/>
    <property type="match status" value="1"/>
</dbReference>
<dbReference type="Pfam" id="PF01979">
    <property type="entry name" value="Amidohydro_1"/>
    <property type="match status" value="1"/>
</dbReference>
<proteinExistence type="predicted"/>
<dbReference type="Gene3D" id="3.30.110.90">
    <property type="entry name" value="Amidohydrolase"/>
    <property type="match status" value="1"/>
</dbReference>
<accession>A0AA49JWN9</accession>
<dbReference type="InterPro" id="IPR032466">
    <property type="entry name" value="Metal_Hydrolase"/>
</dbReference>
<dbReference type="Gene3D" id="2.30.40.10">
    <property type="entry name" value="Urease, subunit C, domain 1"/>
    <property type="match status" value="1"/>
</dbReference>
<dbReference type="Gene3D" id="1.20.58.520">
    <property type="entry name" value="Amidohydrolase"/>
    <property type="match status" value="1"/>
</dbReference>
<evidence type="ECO:0000259" key="1">
    <source>
        <dbReference type="Pfam" id="PF01979"/>
    </source>
</evidence>
<dbReference type="GO" id="GO:0016810">
    <property type="term" value="F:hydrolase activity, acting on carbon-nitrogen (but not peptide) bonds"/>
    <property type="evidence" value="ECO:0007669"/>
    <property type="project" value="InterPro"/>
</dbReference>
<accession>A0AA49K2G8</accession>
<protein>
    <submittedName>
        <fullName evidence="3">Amidohydrolase family protein</fullName>
    </submittedName>
</protein>
<dbReference type="Gene3D" id="3.40.50.10910">
    <property type="entry name" value="Amidohydrolase"/>
    <property type="match status" value="1"/>
</dbReference>
<keyword evidence="4" id="KW-1185">Reference proteome</keyword>
<evidence type="ECO:0000313" key="2">
    <source>
        <dbReference type="EMBL" id="WKW13265.1"/>
    </source>
</evidence>
<evidence type="ECO:0000313" key="4">
    <source>
        <dbReference type="Proteomes" id="UP001229955"/>
    </source>
</evidence>
<dbReference type="EMBL" id="CP130612">
    <property type="protein sequence ID" value="WKW13265.1"/>
    <property type="molecule type" value="Genomic_DNA"/>
</dbReference>
<reference evidence="3" key="1">
    <citation type="submission" date="2023-07" db="EMBL/GenBank/DDBJ databases">
        <authorList>
            <person name="Haufschild T."/>
            <person name="Kallscheuer N."/>
            <person name="Hammer J."/>
            <person name="Kohn T."/>
            <person name="Kabuu M."/>
            <person name="Jogler M."/>
            <person name="Wohfarth N."/>
            <person name="Heuer A."/>
            <person name="Rohde M."/>
            <person name="van Teeseling M.C.F."/>
            <person name="Jogler C."/>
        </authorList>
    </citation>
    <scope>NUCLEOTIDE SEQUENCE</scope>
    <source>
        <strain evidence="2">Strain 138</strain>
        <strain evidence="3">Strain 318</strain>
    </source>
</reference>
<gene>
    <name evidence="2" type="ORF">Strain138_002582</name>
    <name evidence="3" type="ORF">Strain318_002582</name>
</gene>
<dbReference type="InterPro" id="IPR011059">
    <property type="entry name" value="Metal-dep_hydrolase_composite"/>
</dbReference>
<dbReference type="AlphaFoldDB" id="A0AA49K2G8"/>
<dbReference type="RefSeq" id="WP_367886125.1">
    <property type="nucleotide sequence ID" value="NZ_CP130612.1"/>
</dbReference>
<dbReference type="InterPro" id="IPR051781">
    <property type="entry name" value="Metallo-dep_Hydrolase"/>
</dbReference>
<dbReference type="KEGG" id="pspc:Strain318_002582"/>
<name>A0AA49K2G8_9BACT</name>
<dbReference type="SUPFAM" id="SSF51556">
    <property type="entry name" value="Metallo-dependent hydrolases"/>
    <property type="match status" value="1"/>
</dbReference>
<organism evidence="3 4">
    <name type="scientific">Pseudogemmatithrix spongiicola</name>
    <dbReference type="NCBI Taxonomy" id="3062599"/>
    <lineage>
        <taxon>Bacteria</taxon>
        <taxon>Pseudomonadati</taxon>
        <taxon>Gemmatimonadota</taxon>
        <taxon>Gemmatimonadia</taxon>
        <taxon>Gemmatimonadales</taxon>
        <taxon>Gemmatimonadaceae</taxon>
        <taxon>Pseudogemmatithrix</taxon>
    </lineage>
</organism>
<feature type="domain" description="Amidohydrolase-related" evidence="1">
    <location>
        <begin position="288"/>
        <end position="607"/>
    </location>
</feature>
<dbReference type="PANTHER" id="PTHR43135:SF3">
    <property type="entry name" value="ALPHA-D-RIBOSE 1-METHYLPHOSPHONATE 5-TRIPHOSPHATE DIPHOSPHATASE"/>
    <property type="match status" value="1"/>
</dbReference>
<evidence type="ECO:0000313" key="3">
    <source>
        <dbReference type="EMBL" id="WKW16172.1"/>
    </source>
</evidence>
<dbReference type="Proteomes" id="UP001229955">
    <property type="component" value="Chromosome"/>
</dbReference>
<dbReference type="InterPro" id="IPR006680">
    <property type="entry name" value="Amidohydro-rel"/>
</dbReference>